<feature type="non-terminal residue" evidence="1">
    <location>
        <position position="1"/>
    </location>
</feature>
<feature type="non-terminal residue" evidence="1">
    <location>
        <position position="100"/>
    </location>
</feature>
<dbReference type="SUPFAM" id="SSF52777">
    <property type="entry name" value="CoA-dependent acyltransferases"/>
    <property type="match status" value="1"/>
</dbReference>
<dbReference type="AlphaFoldDB" id="A0A6P1D3E2"/>
<dbReference type="SUPFAM" id="SSF56801">
    <property type="entry name" value="Acetyl-CoA synthetase-like"/>
    <property type="match status" value="1"/>
</dbReference>
<dbReference type="Proteomes" id="UP000471166">
    <property type="component" value="Unassembled WGS sequence"/>
</dbReference>
<dbReference type="PANTHER" id="PTHR45398:SF1">
    <property type="entry name" value="ENZYME, PUTATIVE (JCVI)-RELATED"/>
    <property type="match status" value="1"/>
</dbReference>
<dbReference type="Gene3D" id="3.30.559.30">
    <property type="entry name" value="Nonribosomal peptide synthetase, condensation domain"/>
    <property type="match status" value="1"/>
</dbReference>
<organism evidence="1 2">
    <name type="scientific">Nocardia cyriacigeorgica</name>
    <dbReference type="NCBI Taxonomy" id="135487"/>
    <lineage>
        <taxon>Bacteria</taxon>
        <taxon>Bacillati</taxon>
        <taxon>Actinomycetota</taxon>
        <taxon>Actinomycetes</taxon>
        <taxon>Mycobacteriales</taxon>
        <taxon>Nocardiaceae</taxon>
        <taxon>Nocardia</taxon>
    </lineage>
</organism>
<dbReference type="EMBL" id="JAAGVB010000449">
    <property type="protein sequence ID" value="NEW37145.1"/>
    <property type="molecule type" value="Genomic_DNA"/>
</dbReference>
<sequence>LTGSLRYATDLFDATTIESLTTRFLRVLAAVSSDPDVPVGEIELLDAAERSTVVHHWNDTAHPLASDETLAGLFAEQAARTPDAPAVTFDGPALAHQTSL</sequence>
<gene>
    <name evidence="1" type="ORF">GV791_32015</name>
</gene>
<name>A0A6P1D3E2_9NOCA</name>
<comment type="caution">
    <text evidence="1">The sequence shown here is derived from an EMBL/GenBank/DDBJ whole genome shotgun (WGS) entry which is preliminary data.</text>
</comment>
<proteinExistence type="predicted"/>
<dbReference type="PANTHER" id="PTHR45398">
    <property type="match status" value="1"/>
</dbReference>
<protein>
    <recommendedName>
        <fullName evidence="3">Condensation domain-containing protein</fullName>
    </recommendedName>
</protein>
<evidence type="ECO:0000313" key="1">
    <source>
        <dbReference type="EMBL" id="NEW37145.1"/>
    </source>
</evidence>
<accession>A0A6P1D3E2</accession>
<reference evidence="1 2" key="1">
    <citation type="submission" date="2020-01" db="EMBL/GenBank/DDBJ databases">
        <title>Genetics and antimicrobial susceptibilities of Nocardia species isolated from the soil; a comparison with species isolated from humans.</title>
        <authorList>
            <person name="Carrasco G."/>
            <person name="Monzon S."/>
            <person name="Sansegundo M."/>
            <person name="Garcia E."/>
            <person name="Garrido N."/>
            <person name="Medina M.J."/>
            <person name="Villalon P."/>
            <person name="Ramirez-Arocha A.C."/>
            <person name="Jimenez P."/>
            <person name="Cuesta I."/>
            <person name="Valdezate S."/>
        </authorList>
    </citation>
    <scope>NUCLEOTIDE SEQUENCE [LARGE SCALE GENOMIC DNA]</scope>
    <source>
        <strain evidence="1 2">CNM20110626</strain>
    </source>
</reference>
<evidence type="ECO:0008006" key="3">
    <source>
        <dbReference type="Google" id="ProtNLM"/>
    </source>
</evidence>
<evidence type="ECO:0000313" key="2">
    <source>
        <dbReference type="Proteomes" id="UP000471166"/>
    </source>
</evidence>
<dbReference type="RefSeq" id="WP_163848734.1">
    <property type="nucleotide sequence ID" value="NZ_JAAGVB010000449.1"/>
</dbReference>